<evidence type="ECO:0000256" key="4">
    <source>
        <dbReference type="ARBA" id="ARBA00022723"/>
    </source>
</evidence>
<name>A0A317CMR0_9GAMM</name>
<evidence type="ECO:0000256" key="1">
    <source>
        <dbReference type="ARBA" id="ARBA00002219"/>
    </source>
</evidence>
<keyword evidence="5" id="KW-0430">Lectin</keyword>
<proteinExistence type="inferred from homology"/>
<evidence type="ECO:0000256" key="2">
    <source>
        <dbReference type="ARBA" id="ARBA00010147"/>
    </source>
</evidence>
<comment type="similarity">
    <text evidence="2">Belongs to the fucolectin family.</text>
</comment>
<dbReference type="GO" id="GO:0010185">
    <property type="term" value="P:regulation of cellular defense response"/>
    <property type="evidence" value="ECO:0007669"/>
    <property type="project" value="UniProtKB-ARBA"/>
</dbReference>
<keyword evidence="4" id="KW-0479">Metal-binding</keyword>
<dbReference type="GO" id="GO:0005509">
    <property type="term" value="F:calcium ion binding"/>
    <property type="evidence" value="ECO:0007669"/>
    <property type="project" value="InterPro"/>
</dbReference>
<keyword evidence="7" id="KW-1015">Disulfide bond</keyword>
<comment type="subunit">
    <text evidence="3">Homotrimer.</text>
</comment>
<accession>A0A317CMR0</accession>
<dbReference type="InterPro" id="IPR000421">
    <property type="entry name" value="FA58C"/>
</dbReference>
<keyword evidence="9" id="KW-0732">Signal</keyword>
<evidence type="ECO:0000256" key="5">
    <source>
        <dbReference type="ARBA" id="ARBA00022734"/>
    </source>
</evidence>
<dbReference type="Pfam" id="PF22633">
    <property type="entry name" value="F5_F8_type_C_2"/>
    <property type="match status" value="2"/>
</dbReference>
<feature type="region of interest" description="Disordered" evidence="8">
    <location>
        <begin position="2031"/>
        <end position="2098"/>
    </location>
</feature>
<feature type="region of interest" description="Disordered" evidence="8">
    <location>
        <begin position="2197"/>
        <end position="2233"/>
    </location>
</feature>
<gene>
    <name evidence="11" type="ORF">DKT75_06690</name>
</gene>
<evidence type="ECO:0000256" key="3">
    <source>
        <dbReference type="ARBA" id="ARBA00011233"/>
    </source>
</evidence>
<dbReference type="InterPro" id="IPR006585">
    <property type="entry name" value="FTP1"/>
</dbReference>
<evidence type="ECO:0000256" key="6">
    <source>
        <dbReference type="ARBA" id="ARBA00022837"/>
    </source>
</evidence>
<feature type="signal peptide" evidence="9">
    <location>
        <begin position="1"/>
        <end position="39"/>
    </location>
</feature>
<dbReference type="SMART" id="SM00607">
    <property type="entry name" value="FTP"/>
    <property type="match status" value="2"/>
</dbReference>
<dbReference type="Pfam" id="PF00353">
    <property type="entry name" value="HemolysinCabind"/>
    <property type="match status" value="1"/>
</dbReference>
<dbReference type="PANTHER" id="PTHR45713:SF6">
    <property type="entry name" value="F5_8 TYPE C DOMAIN-CONTAINING PROTEIN"/>
    <property type="match status" value="1"/>
</dbReference>
<feature type="compositionally biased region" description="Polar residues" evidence="8">
    <location>
        <begin position="2197"/>
        <end position="2208"/>
    </location>
</feature>
<dbReference type="PANTHER" id="PTHR45713">
    <property type="entry name" value="FTP DOMAIN-CONTAINING PROTEIN"/>
    <property type="match status" value="1"/>
</dbReference>
<evidence type="ECO:0000256" key="7">
    <source>
        <dbReference type="ARBA" id="ARBA00023157"/>
    </source>
</evidence>
<dbReference type="PROSITE" id="PS50022">
    <property type="entry name" value="FA58C_3"/>
    <property type="match status" value="1"/>
</dbReference>
<evidence type="ECO:0000313" key="11">
    <source>
        <dbReference type="EMBL" id="PWQ97600.1"/>
    </source>
</evidence>
<dbReference type="InterPro" id="IPR008979">
    <property type="entry name" value="Galactose-bd-like_sf"/>
</dbReference>
<dbReference type="GO" id="GO:0042806">
    <property type="term" value="F:fucose binding"/>
    <property type="evidence" value="ECO:0007669"/>
    <property type="project" value="UniProtKB-ARBA"/>
</dbReference>
<dbReference type="SUPFAM" id="SSF51120">
    <property type="entry name" value="beta-Roll"/>
    <property type="match status" value="1"/>
</dbReference>
<dbReference type="SUPFAM" id="SSF49785">
    <property type="entry name" value="Galactose-binding domain-like"/>
    <property type="match status" value="2"/>
</dbReference>
<comment type="caution">
    <text evidence="11">The sequence shown here is derived from an EMBL/GenBank/DDBJ whole genome shotgun (WGS) entry which is preliminary data.</text>
</comment>
<dbReference type="Gene3D" id="2.60.120.260">
    <property type="entry name" value="Galactose-binding domain-like"/>
    <property type="match status" value="2"/>
</dbReference>
<dbReference type="Proteomes" id="UP000245506">
    <property type="component" value="Unassembled WGS sequence"/>
</dbReference>
<dbReference type="Gene3D" id="2.150.10.10">
    <property type="entry name" value="Serralysin-like metalloprotease, C-terminal"/>
    <property type="match status" value="1"/>
</dbReference>
<evidence type="ECO:0000256" key="8">
    <source>
        <dbReference type="SAM" id="MobiDB-lite"/>
    </source>
</evidence>
<dbReference type="InterPro" id="IPR051941">
    <property type="entry name" value="BG_Antigen-Binding_Lectin"/>
</dbReference>
<protein>
    <recommendedName>
        <fullName evidence="10">F5/8 type C domain-containing protein</fullName>
    </recommendedName>
</protein>
<dbReference type="InterPro" id="IPR011049">
    <property type="entry name" value="Serralysin-like_metalloprot_C"/>
</dbReference>
<feature type="compositionally biased region" description="Basic and acidic residues" evidence="8">
    <location>
        <begin position="613"/>
        <end position="630"/>
    </location>
</feature>
<comment type="function">
    <text evidence="1">Acts as a defensive agent. Recognizes blood group fucosylated oligosaccharides including A, B, H and Lewis B-type antigens. Does not recognize Lewis A antigen and has low affinity for monovalent haptens.</text>
</comment>
<dbReference type="InterPro" id="IPR001343">
    <property type="entry name" value="Hemolysn_Ca-bd"/>
</dbReference>
<dbReference type="RefSeq" id="WP_109822642.1">
    <property type="nucleotide sequence ID" value="NZ_QGKL01000019.1"/>
</dbReference>
<feature type="chain" id="PRO_5016452328" description="F5/8 type C domain-containing protein" evidence="9">
    <location>
        <begin position="40"/>
        <end position="2323"/>
    </location>
</feature>
<dbReference type="EMBL" id="QGKL01000019">
    <property type="protein sequence ID" value="PWQ97600.1"/>
    <property type="molecule type" value="Genomic_DNA"/>
</dbReference>
<keyword evidence="6" id="KW-0106">Calcium</keyword>
<dbReference type="OrthoDB" id="3612157at2"/>
<feature type="region of interest" description="Disordered" evidence="8">
    <location>
        <begin position="602"/>
        <end position="630"/>
    </location>
</feature>
<organism evidence="11 12">
    <name type="scientific">Leucothrix arctica</name>
    <dbReference type="NCBI Taxonomy" id="1481894"/>
    <lineage>
        <taxon>Bacteria</taxon>
        <taxon>Pseudomonadati</taxon>
        <taxon>Pseudomonadota</taxon>
        <taxon>Gammaproteobacteria</taxon>
        <taxon>Thiotrichales</taxon>
        <taxon>Thiotrichaceae</taxon>
        <taxon>Leucothrix</taxon>
    </lineage>
</organism>
<sequence>MGINTAFSKSLLKKRPTILRRFLLGAPVALLSLLNPLHAATYNGTEGFETAITEPDFKGGEKTYYGLWIDGGSSAYTKTSEKYAGSSSFTLVPLDSASTNADGNYVDSTGEVKQYYGSFYSKTLDLSNSSSAKLRFRYLLVNSSVSGIVLPDGDFNVEASNDGGETFEILETYRSDVIHSTKNQWLADEQELCPLTTVIFYRECIASLSTQSQSLSVTDTRKYWSGLTQVTIPEEYLTAHTVLRFKGYYDDTIDPNIRAHFDSVSLQYSGEEPQLSDDAFVLTNDTLPSGAELYNEATFDGELTAGAVTDSSTHDWGIWTDGGRNAYLTGFLSEGNDYGLTSNTNAGVALKSQYVEGQANEGEGTGEHKPTYSSIITANTDFSGAQDLAVEFSFVGYGLDIAQQEYFQLSISTNSGVDFYPVQRWTVGEDFMNLNRYNATVVIPGDITESGRLTQTTQLKIQSHGDELEDHTYIDSIKVYTIGTGSGLTAANQSIDWEGDSSGLTVLKANTSHTPADSSIVPAYDLVNSAFIKSSIYLDGAGDFEGKFGEVTDGTLPCIYGAVEHTDDSYPEFGPHIKMESDSDLGSDVFYFYLNQDDHTPLTSSGRAYPSPDTDRCRTDAEPGEDSYRTDRQRMEIKAFSESYDHQLGVEGETHYMAWRMKLPTGFGASDKFTHLHQLKPVGGDNASMPTITLTPVAGKEGEDAGEVSTPAKLNLRYSPSAASQVTLASIDLADIEGKWVHILEKVTYGVTNEGRYELLIMDNSNLEGEPIMSFASDSLPTWKGGDYVRPKWGMYRSIAQGDKVKDEKVGFADIVMLELTSGDAEFGSLIDFAYYANSLSDGNSVSATPAGATSFFNGTTGADTITVQQSPTGVVSITVNGETTELTGTQTRRLEIDAGSGDDSIIIDPDVEYGTLYLKGGAGSDIIVGGQYDDNIEGGSGKDFIIGSTGDDTIYAGGGNDRIAPGYGYDVVHGQGGVNDQLLSDVHDATATNVEKLLDNHVSLDDTAETLYLKSVLDHVSKFKASEETIEIDPVGTSPHVTRFHDTRDAFGLATDPEVESSFLIPTQNKILAETHILEYERSTDDASKQDALDEINSLLANDPDTYGKYILWRLRADNDSTTIATINYVYDTFITDYLSGNTDATSFEYQGEHTFVFNNGTTFEPTMDEIEYTSAEVIDWGEPLGTGEGRYADLVRNWEKAEGEVGFFMVVEYDGKGAFQASHNTGVFSKKLLANGNQESAKITYLRKTSSISDKSDLLDIRFERADAPYCYYTDPVTGECFKYINKTWYLSEAEQIAETTGLLKYQLDMSITDIDGEDTTTTATITLVKTGYEPDFSLWQDADSSGDIKAFNYEYAFEQIHGSNGFTVSPAKYLEYAATANQSFYSRAKDVLDNPDSSSNASFTAYEKELWSNLSYIVQTYSVDENYLDNYTYTDSSTGEVYVGFQDTYEYLISTDFIQGRLDSHQFHARGEVFNEYVPTSIADNIDSFLTEDRSLEFLDIATPSMRQAYFDPLQAIQLTFDETIAESTSDILVRRQLNLDDDDKVTERRGNALDLGDGFGEGVDVTVALFRLGGGILSTSQKISLYRYDTLNYAEWKEFADIMKEVSTKDNNASAITLLETLTENMGATKRSTFYEVGHLIINEGFLDVADAFATIVSLMHRIDAIQDGDGSEFDLGTRWAMAADILHIIKGPVQLVNLASSLTAKRRATLGNIIESMNAENTSYVRIASQLQGYAGAYTSRQDLIDALRLQLEDSDAELTKLKDRVVLNAQNLDEAKGLLATEEEAIVVEFLENLVPYELAGPYVDSVIIDWDDALIERLRNIRAMSEGDITHLGAEGEALQKSYATMLESVEGSRSNLQANVSVSRIEMETIAELEAALEAETITNLIGTRDAKLAARITKLWKDDMVANSEGNLVSYSTLKSGGVLMKTLGLLGAVGDGIYSVSTALAAQEACNQGQDNICIALAVKSAGLGTASALGLYDFSAFVFGWSSIPASLSGPLSFTLVAVVMGVQIYEIVEESDPDNVTCPAEGATNDSGTCNGETRNLSSSDTNLALTGTADQSTTASGGEPERAIDGNTSGVYSKRSVTHTSNSSNSWWEVTLEGTSQINQIVIFNRTNCCPSRLSNFTVSVLDEGDNEIWSNTYADYPDPSLTIDLSAVGRKVRVSLSGTLSLAEVQVFGEAAEESNLALSGTADQSTTASGGEPERAIDGNTSGVYSRRSVTHTSNSSNSWWEVTLEGTSQINQIVIFNRTNCCPSRLSNFTVSVLDEDDNEVWSNTYADYPDPSLTIDLLEVGRKVRISLSGTLSLAEVQVFGY</sequence>
<dbReference type="Gene3D" id="2.60.120.200">
    <property type="match status" value="1"/>
</dbReference>
<evidence type="ECO:0000259" key="10">
    <source>
        <dbReference type="PROSITE" id="PS50022"/>
    </source>
</evidence>
<feature type="domain" description="F5/8 type C" evidence="10">
    <location>
        <begin position="2046"/>
        <end position="2148"/>
    </location>
</feature>
<evidence type="ECO:0000256" key="9">
    <source>
        <dbReference type="SAM" id="SignalP"/>
    </source>
</evidence>
<reference evidence="11 12" key="1">
    <citation type="submission" date="2018-05" db="EMBL/GenBank/DDBJ databases">
        <title>Leucothrix arctica sp. nov., isolated from Arctic seawater.</title>
        <authorList>
            <person name="Choi A."/>
            <person name="Baek K."/>
        </authorList>
    </citation>
    <scope>NUCLEOTIDE SEQUENCE [LARGE SCALE GENOMIC DNA]</scope>
    <source>
        <strain evidence="11 12">IMCC9719</strain>
    </source>
</reference>
<evidence type="ECO:0000313" key="12">
    <source>
        <dbReference type="Proteomes" id="UP000245506"/>
    </source>
</evidence>
<feature type="compositionally biased region" description="Polar residues" evidence="8">
    <location>
        <begin position="2040"/>
        <end position="2073"/>
    </location>
</feature>
<keyword evidence="12" id="KW-1185">Reference proteome</keyword>